<proteinExistence type="predicted"/>
<organism evidence="1 2">
    <name type="scientific">Duganella vulcania</name>
    <dbReference type="NCBI Taxonomy" id="2692166"/>
    <lineage>
        <taxon>Bacteria</taxon>
        <taxon>Pseudomonadati</taxon>
        <taxon>Pseudomonadota</taxon>
        <taxon>Betaproteobacteria</taxon>
        <taxon>Burkholderiales</taxon>
        <taxon>Oxalobacteraceae</taxon>
        <taxon>Telluria group</taxon>
        <taxon>Duganella</taxon>
    </lineage>
</organism>
<gene>
    <name evidence="1" type="ORF">GTP90_02070</name>
</gene>
<comment type="caution">
    <text evidence="1">The sequence shown here is derived from an EMBL/GenBank/DDBJ whole genome shotgun (WGS) entry which is preliminary data.</text>
</comment>
<name>A0A845GDE5_9BURK</name>
<accession>A0A845GDE5</accession>
<reference evidence="1" key="1">
    <citation type="submission" date="2019-12" db="EMBL/GenBank/DDBJ databases">
        <title>Novel species isolated from a subtropical stream in China.</title>
        <authorList>
            <person name="Lu H."/>
        </authorList>
    </citation>
    <scope>NUCLEOTIDE SEQUENCE [LARGE SCALE GENOMIC DNA]</scope>
    <source>
        <strain evidence="1">FT81W</strain>
    </source>
</reference>
<dbReference type="EMBL" id="WWCX01000001">
    <property type="protein sequence ID" value="MYM92643.1"/>
    <property type="molecule type" value="Genomic_DNA"/>
</dbReference>
<sequence length="93" mass="9837">MALGVIGYRGLTKPVTAPPGSPLAARLLAAQYVGQSQGADPVRVNEEPVIQAGTATVKTVFGTNQECTVKLVRSHDETRYGWLVERVACGQAN</sequence>
<evidence type="ECO:0000313" key="1">
    <source>
        <dbReference type="EMBL" id="MYM92643.1"/>
    </source>
</evidence>
<dbReference type="Proteomes" id="UP000447355">
    <property type="component" value="Unassembled WGS sequence"/>
</dbReference>
<protein>
    <submittedName>
        <fullName evidence="1">Uncharacterized protein</fullName>
    </submittedName>
</protein>
<evidence type="ECO:0000313" key="2">
    <source>
        <dbReference type="Proteomes" id="UP000447355"/>
    </source>
</evidence>
<dbReference type="AlphaFoldDB" id="A0A845GDE5"/>